<dbReference type="InterPro" id="IPR028202">
    <property type="entry name" value="Reductase_C"/>
</dbReference>
<dbReference type="EMBL" id="JASKHM010000010">
    <property type="protein sequence ID" value="MEQ4484340.1"/>
    <property type="molecule type" value="Genomic_DNA"/>
</dbReference>
<reference evidence="7 8" key="1">
    <citation type="journal article" date="2023" name="Genome Announc.">
        <title>Pan-Genome Analyses of the Genus Cohnella and Proposal of the Novel Species Cohnella silvisoli sp. nov., Isolated from Forest Soil.</title>
        <authorList>
            <person name="Wang C."/>
            <person name="Mao L."/>
            <person name="Bao G."/>
            <person name="Zhu H."/>
        </authorList>
    </citation>
    <scope>NUCLEOTIDE SEQUENCE [LARGE SCALE GENOMIC DNA]</scope>
    <source>
        <strain evidence="7 8">NL03-T5-1</strain>
    </source>
</reference>
<feature type="domain" description="Reductase C-terminal" evidence="6">
    <location>
        <begin position="322"/>
        <end position="409"/>
    </location>
</feature>
<sequence>MTERGMVILGAGEAGARAAVELRTAGWTGPVTLIGQEQGLPYERPPLSKRVLTTEEDVHPAVIHHKDWLAQQNITLLAGSRAERIDRFNRSVVLADGRQVNYERLLLATGAIPRKLTVQGSETAGVLYLRNFADALAIRAKLLAGRHVTVIGGGFIGLEVAASARERGCSVTLIEAGPRILMRGVPEAIAGIVQERHLADDVEFKVGAAIERIEATEGGHSIFLADGSVVRTQAIVVGIGAVPETTIAANCGLDTDNGVSVNEFLATSDSHIYAAGDCCSFPHPLYDGKRIRLEAWRNAQDQGAHASRNMLGAAESFATVPWFWSDQYEQTLQVTGLPDYGTRTISRDIGHAGRLYFHLTDEGRLVAASAIGSDPGIAKEIRIAEMLIERRAAPDPHDLENRDVKLKGLLK</sequence>
<accession>A0ABV1KW70</accession>
<dbReference type="Gene3D" id="3.30.390.30">
    <property type="match status" value="1"/>
</dbReference>
<dbReference type="Pfam" id="PF14759">
    <property type="entry name" value="Reductase_C"/>
    <property type="match status" value="1"/>
</dbReference>
<evidence type="ECO:0000259" key="6">
    <source>
        <dbReference type="Pfam" id="PF14759"/>
    </source>
</evidence>
<organism evidence="7 8">
    <name type="scientific">Cohnella silvisoli</name>
    <dbReference type="NCBI Taxonomy" id="2873699"/>
    <lineage>
        <taxon>Bacteria</taxon>
        <taxon>Bacillati</taxon>
        <taxon>Bacillota</taxon>
        <taxon>Bacilli</taxon>
        <taxon>Bacillales</taxon>
        <taxon>Paenibacillaceae</taxon>
        <taxon>Cohnella</taxon>
    </lineage>
</organism>
<evidence type="ECO:0000256" key="2">
    <source>
        <dbReference type="ARBA" id="ARBA00022630"/>
    </source>
</evidence>
<dbReference type="Pfam" id="PF07992">
    <property type="entry name" value="Pyr_redox_2"/>
    <property type="match status" value="1"/>
</dbReference>
<dbReference type="Proteomes" id="UP001493487">
    <property type="component" value="Unassembled WGS sequence"/>
</dbReference>
<dbReference type="InterPro" id="IPR023753">
    <property type="entry name" value="FAD/NAD-binding_dom"/>
</dbReference>
<name>A0ABV1KW70_9BACL</name>
<dbReference type="PRINTS" id="PR00411">
    <property type="entry name" value="PNDRDTASEI"/>
</dbReference>
<evidence type="ECO:0000259" key="5">
    <source>
        <dbReference type="Pfam" id="PF07992"/>
    </source>
</evidence>
<evidence type="ECO:0000256" key="3">
    <source>
        <dbReference type="ARBA" id="ARBA00022827"/>
    </source>
</evidence>
<proteinExistence type="predicted"/>
<dbReference type="SUPFAM" id="SSF55424">
    <property type="entry name" value="FAD/NAD-linked reductases, dimerisation (C-terminal) domain"/>
    <property type="match status" value="1"/>
</dbReference>
<dbReference type="Gene3D" id="3.50.50.60">
    <property type="entry name" value="FAD/NAD(P)-binding domain"/>
    <property type="match status" value="2"/>
</dbReference>
<evidence type="ECO:0000313" key="7">
    <source>
        <dbReference type="EMBL" id="MEQ4484340.1"/>
    </source>
</evidence>
<evidence type="ECO:0000313" key="8">
    <source>
        <dbReference type="Proteomes" id="UP001493487"/>
    </source>
</evidence>
<feature type="domain" description="FAD/NAD(P)-binding" evidence="5">
    <location>
        <begin position="6"/>
        <end position="303"/>
    </location>
</feature>
<dbReference type="SUPFAM" id="SSF51905">
    <property type="entry name" value="FAD/NAD(P)-binding domain"/>
    <property type="match status" value="2"/>
</dbReference>
<comment type="caution">
    <text evidence="7">The sequence shown here is derived from an EMBL/GenBank/DDBJ whole genome shotgun (WGS) entry which is preliminary data.</text>
</comment>
<evidence type="ECO:0000256" key="4">
    <source>
        <dbReference type="ARBA" id="ARBA00023002"/>
    </source>
</evidence>
<dbReference type="PANTHER" id="PTHR43557:SF2">
    <property type="entry name" value="RIESKE DOMAIN-CONTAINING PROTEIN-RELATED"/>
    <property type="match status" value="1"/>
</dbReference>
<keyword evidence="3" id="KW-0274">FAD</keyword>
<keyword evidence="2" id="KW-0285">Flavoprotein</keyword>
<dbReference type="InterPro" id="IPR016156">
    <property type="entry name" value="FAD/NAD-linked_Rdtase_dimer_sf"/>
</dbReference>
<keyword evidence="4" id="KW-0560">Oxidoreductase</keyword>
<gene>
    <name evidence="7" type="ORF">QJS35_18230</name>
</gene>
<dbReference type="InterPro" id="IPR050446">
    <property type="entry name" value="FAD-oxidoreductase/Apoptosis"/>
</dbReference>
<protein>
    <submittedName>
        <fullName evidence="7">FAD-dependent oxidoreductase</fullName>
    </submittedName>
</protein>
<dbReference type="PRINTS" id="PR00368">
    <property type="entry name" value="FADPNR"/>
</dbReference>
<dbReference type="PANTHER" id="PTHR43557">
    <property type="entry name" value="APOPTOSIS-INDUCING FACTOR 1"/>
    <property type="match status" value="1"/>
</dbReference>
<dbReference type="InterPro" id="IPR036188">
    <property type="entry name" value="FAD/NAD-bd_sf"/>
</dbReference>
<keyword evidence="8" id="KW-1185">Reference proteome</keyword>
<dbReference type="RefSeq" id="WP_232186718.1">
    <property type="nucleotide sequence ID" value="NZ_JAIOAP010000009.1"/>
</dbReference>
<evidence type="ECO:0000256" key="1">
    <source>
        <dbReference type="ARBA" id="ARBA00001974"/>
    </source>
</evidence>
<comment type="cofactor">
    <cofactor evidence="1">
        <name>FAD</name>
        <dbReference type="ChEBI" id="CHEBI:57692"/>
    </cofactor>
</comment>